<comment type="similarity">
    <text evidence="2">Belongs to the WRKY group II-a family.</text>
</comment>
<evidence type="ECO:0000256" key="7">
    <source>
        <dbReference type="ARBA" id="ARBA00059977"/>
    </source>
</evidence>
<organism evidence="11">
    <name type="scientific">Oryza nivara</name>
    <name type="common">Indian wild rice</name>
    <name type="synonym">Oryza sativa f. spontanea</name>
    <dbReference type="NCBI Taxonomy" id="4536"/>
    <lineage>
        <taxon>Eukaryota</taxon>
        <taxon>Viridiplantae</taxon>
        <taxon>Streptophyta</taxon>
        <taxon>Embryophyta</taxon>
        <taxon>Tracheophyta</taxon>
        <taxon>Spermatophyta</taxon>
        <taxon>Magnoliopsida</taxon>
        <taxon>Liliopsida</taxon>
        <taxon>Poales</taxon>
        <taxon>Poaceae</taxon>
        <taxon>BOP clade</taxon>
        <taxon>Oryzoideae</taxon>
        <taxon>Oryzeae</taxon>
        <taxon>Oryzinae</taxon>
        <taxon>Oryza</taxon>
    </lineage>
</organism>
<evidence type="ECO:0000256" key="2">
    <source>
        <dbReference type="ARBA" id="ARBA00008189"/>
    </source>
</evidence>
<dbReference type="eggNOG" id="ENOG502QPQX">
    <property type="taxonomic scope" value="Eukaryota"/>
</dbReference>
<feature type="region of interest" description="Disordered" evidence="9">
    <location>
        <begin position="200"/>
        <end position="221"/>
    </location>
</feature>
<evidence type="ECO:0000256" key="1">
    <source>
        <dbReference type="ARBA" id="ARBA00004123"/>
    </source>
</evidence>
<evidence type="ECO:0000256" key="6">
    <source>
        <dbReference type="ARBA" id="ARBA00023242"/>
    </source>
</evidence>
<keyword evidence="3" id="KW-0805">Transcription regulation</keyword>
<dbReference type="PROSITE" id="PS50811">
    <property type="entry name" value="WRKY"/>
    <property type="match status" value="1"/>
</dbReference>
<dbReference type="EnsemblPlants" id="ONIVA12G16560.1">
    <property type="protein sequence ID" value="ONIVA12G16560.1"/>
    <property type="gene ID" value="ONIVA12G16560"/>
</dbReference>
<feature type="domain" description="WRKY" evidence="10">
    <location>
        <begin position="431"/>
        <end position="494"/>
    </location>
</feature>
<dbReference type="SMART" id="SM00774">
    <property type="entry name" value="WRKY"/>
    <property type="match status" value="1"/>
</dbReference>
<dbReference type="FunFam" id="2.20.25.80:FF:000004">
    <property type="entry name" value="WRKY transcription factor 65"/>
    <property type="match status" value="1"/>
</dbReference>
<comment type="subcellular location">
    <subcellularLocation>
        <location evidence="1">Nucleus</location>
    </subcellularLocation>
</comment>
<reference evidence="11" key="2">
    <citation type="submission" date="2018-04" db="EMBL/GenBank/DDBJ databases">
        <title>OnivRS2 (Oryza nivara Reference Sequence Version 2).</title>
        <authorList>
            <person name="Zhang J."/>
            <person name="Kudrna D."/>
            <person name="Lee S."/>
            <person name="Talag J."/>
            <person name="Rajasekar S."/>
            <person name="Welchert J."/>
            <person name="Hsing Y.-I."/>
            <person name="Wing R.A."/>
        </authorList>
    </citation>
    <scope>NUCLEOTIDE SEQUENCE [LARGE SCALE GENOMIC DNA]</scope>
    <source>
        <strain evidence="11">SL10</strain>
    </source>
</reference>
<evidence type="ECO:0000259" key="10">
    <source>
        <dbReference type="PROSITE" id="PS50811"/>
    </source>
</evidence>
<dbReference type="InterPro" id="IPR044810">
    <property type="entry name" value="WRKY_plant"/>
</dbReference>
<evidence type="ECO:0000313" key="11">
    <source>
        <dbReference type="EnsemblPlants" id="ONIVA12G16560.1"/>
    </source>
</evidence>
<dbReference type="Gramene" id="ONIVA12G16560.1">
    <property type="protein sequence ID" value="ONIVA12G16560.1"/>
    <property type="gene ID" value="ONIVA12G16560"/>
</dbReference>
<feature type="compositionally biased region" description="Polar residues" evidence="9">
    <location>
        <begin position="48"/>
        <end position="63"/>
    </location>
</feature>
<proteinExistence type="inferred from homology"/>
<keyword evidence="4" id="KW-0238">DNA-binding</keyword>
<evidence type="ECO:0000256" key="5">
    <source>
        <dbReference type="ARBA" id="ARBA00023163"/>
    </source>
</evidence>
<dbReference type="GO" id="GO:0003700">
    <property type="term" value="F:DNA-binding transcription factor activity"/>
    <property type="evidence" value="ECO:0007669"/>
    <property type="project" value="InterPro"/>
</dbReference>
<accession>A0A0E0JC00</accession>
<dbReference type="Pfam" id="PF03106">
    <property type="entry name" value="WRKY"/>
    <property type="match status" value="1"/>
</dbReference>
<feature type="region of interest" description="Disordered" evidence="9">
    <location>
        <begin position="381"/>
        <end position="405"/>
    </location>
</feature>
<dbReference type="SUPFAM" id="SSF118290">
    <property type="entry name" value="WRKY DNA-binding domain"/>
    <property type="match status" value="1"/>
</dbReference>
<dbReference type="GO" id="GO:0005634">
    <property type="term" value="C:nucleus"/>
    <property type="evidence" value="ECO:0007669"/>
    <property type="project" value="UniProtKB-SubCell"/>
</dbReference>
<protein>
    <recommendedName>
        <fullName evidence="8">WRKY transcription factor WRKY51</fullName>
    </recommendedName>
</protein>
<dbReference type="AlphaFoldDB" id="A0A0E0JC00"/>
<evidence type="ECO:0000256" key="3">
    <source>
        <dbReference type="ARBA" id="ARBA00023015"/>
    </source>
</evidence>
<dbReference type="InterPro" id="IPR018872">
    <property type="entry name" value="Zn-cluster-dom"/>
</dbReference>
<dbReference type="STRING" id="4536.A0A0E0JC00"/>
<name>A0A0E0JC00_ORYNI</name>
<dbReference type="GO" id="GO:0043565">
    <property type="term" value="F:sequence-specific DNA binding"/>
    <property type="evidence" value="ECO:0007669"/>
    <property type="project" value="InterPro"/>
</dbReference>
<evidence type="ECO:0000256" key="9">
    <source>
        <dbReference type="SAM" id="MobiDB-lite"/>
    </source>
</evidence>
<dbReference type="OMA" id="QLGMMMS"/>
<dbReference type="InterPro" id="IPR036576">
    <property type="entry name" value="WRKY_dom_sf"/>
</dbReference>
<keyword evidence="6" id="KW-0539">Nucleus</keyword>
<evidence type="ECO:0000256" key="4">
    <source>
        <dbReference type="ARBA" id="ARBA00023125"/>
    </source>
</evidence>
<dbReference type="HOGENOM" id="CLU_040478_0_0_1"/>
<keyword evidence="5" id="KW-0804">Transcription</keyword>
<comment type="function">
    <text evidence="7">Transcription factor. Interacts, when in complex with WRKY71, specifically with the W box (5'-(T)TGAC[CT]-3'), a frequently occurring elicitor-responsive cis-acting element. Represses specifically gibberellic acid (GA)-induced promoters in aleurone cells, probably by interfering with GAM1.</text>
</comment>
<reference evidence="11" key="1">
    <citation type="submission" date="2015-04" db="UniProtKB">
        <authorList>
            <consortium name="EnsemblPlants"/>
        </authorList>
    </citation>
    <scope>IDENTIFICATION</scope>
    <source>
        <strain evidence="11">SL10</strain>
    </source>
</reference>
<dbReference type="InterPro" id="IPR003657">
    <property type="entry name" value="WRKY_dom"/>
</dbReference>
<keyword evidence="12" id="KW-1185">Reference proteome</keyword>
<evidence type="ECO:0000256" key="8">
    <source>
        <dbReference type="ARBA" id="ARBA00070168"/>
    </source>
</evidence>
<feature type="compositionally biased region" description="Gly residues" evidence="9">
    <location>
        <begin position="200"/>
        <end position="209"/>
    </location>
</feature>
<dbReference type="Pfam" id="PF10533">
    <property type="entry name" value="Plant_zn_clust"/>
    <property type="match status" value="1"/>
</dbReference>
<feature type="region of interest" description="Disordered" evidence="9">
    <location>
        <begin position="41"/>
        <end position="122"/>
    </location>
</feature>
<dbReference type="Proteomes" id="UP000006591">
    <property type="component" value="Chromosome 12"/>
</dbReference>
<evidence type="ECO:0000313" key="12">
    <source>
        <dbReference type="Proteomes" id="UP000006591"/>
    </source>
</evidence>
<dbReference type="Gene3D" id="2.20.25.80">
    <property type="entry name" value="WRKY domain"/>
    <property type="match status" value="1"/>
</dbReference>
<dbReference type="PANTHER" id="PTHR31282">
    <property type="entry name" value="WRKY TRANSCRIPTION FACTOR 21-RELATED"/>
    <property type="match status" value="1"/>
</dbReference>
<feature type="compositionally biased region" description="Low complexity" evidence="9">
    <location>
        <begin position="70"/>
        <end position="90"/>
    </location>
</feature>
<sequence length="504" mass="53198">MAARTRHTQFRPYSRGRAVKAHLHIEDSISLTLVLDTVDPHGERFPSRPSSQSNAPGSSTSPYFPTRVASSPTPLSSSSSSPLLPASSTPLPTPIPSSPRSRWPDPSGDDDEPLAGTAPCSELRESEASLAGLAPAAAAAAAMEEEVEAANRAAVESCHRVLALLSQQQDPALLRSIASETGEACAKFRKVVSLLGNGGGGGGGGGGGHARGRMAGRSRPSAVLREKGFLESSSGGGQLGMMMSGAATPSTSSAVHLRNRIGGGSGVPPDSLRGLDLVSSSSKGGAHQFDPPKLVQPLSVQFQFGATAHRYPFQQHQHQQKLQAEMFKRSNSGISLKFDSPSATGTMSSAFMSSLSMDGSVASLEGKPPFHLISGPVASDPVNAHHAPKRRCTGRGEDGSGKCATTGRCHCSKRRKLRIKRSIKVPAISNKIADIPPDEYSWRKYGQKPIKGSPHPRGYYKCSSVRGCPARKHVERCVDDPAMLIVTYEGEHNHTRLPTQSAQT</sequence>